<dbReference type="Proteomes" id="UP000830671">
    <property type="component" value="Chromosome 7"/>
</dbReference>
<accession>A0A9Q8T4W8</accession>
<proteinExistence type="predicted"/>
<sequence>MAQPFSTSVFIPDLPAFHYCRGGYEGKIVRFRCKCEHLQSRERLRLWHDVIRISNQKLRVRVAARIIWA</sequence>
<evidence type="ECO:0000313" key="1">
    <source>
        <dbReference type="EMBL" id="UQC88226.1"/>
    </source>
</evidence>
<dbReference type="GeneID" id="73347696"/>
<dbReference type="RefSeq" id="XP_049149832.1">
    <property type="nucleotide sequence ID" value="XM_049292686.1"/>
</dbReference>
<protein>
    <submittedName>
        <fullName evidence="1">Uncharacterized protein</fullName>
    </submittedName>
</protein>
<evidence type="ECO:0000313" key="2">
    <source>
        <dbReference type="Proteomes" id="UP000830671"/>
    </source>
</evidence>
<name>A0A9Q8T4W8_9PEZI</name>
<organism evidence="1 2">
    <name type="scientific">Colletotrichum lupini</name>
    <dbReference type="NCBI Taxonomy" id="145971"/>
    <lineage>
        <taxon>Eukaryota</taxon>
        <taxon>Fungi</taxon>
        <taxon>Dikarya</taxon>
        <taxon>Ascomycota</taxon>
        <taxon>Pezizomycotina</taxon>
        <taxon>Sordariomycetes</taxon>
        <taxon>Hypocreomycetidae</taxon>
        <taxon>Glomerellales</taxon>
        <taxon>Glomerellaceae</taxon>
        <taxon>Colletotrichum</taxon>
        <taxon>Colletotrichum acutatum species complex</taxon>
    </lineage>
</organism>
<dbReference type="KEGG" id="clup:CLUP02_13749"/>
<gene>
    <name evidence="1" type="ORF">CLUP02_13749</name>
</gene>
<dbReference type="EMBL" id="CP019479">
    <property type="protein sequence ID" value="UQC88226.1"/>
    <property type="molecule type" value="Genomic_DNA"/>
</dbReference>
<reference evidence="1" key="1">
    <citation type="journal article" date="2021" name="Mol. Plant Microbe Interact.">
        <title>Complete Genome Sequence of the Plant-Pathogenic Fungus Colletotrichum lupini.</title>
        <authorList>
            <person name="Baroncelli R."/>
            <person name="Pensec F."/>
            <person name="Da Lio D."/>
            <person name="Boufleur T."/>
            <person name="Vicente I."/>
            <person name="Sarrocco S."/>
            <person name="Picot A."/>
            <person name="Baraldi E."/>
            <person name="Sukno S."/>
            <person name="Thon M."/>
            <person name="Le Floch G."/>
        </authorList>
    </citation>
    <scope>NUCLEOTIDE SEQUENCE</scope>
    <source>
        <strain evidence="1">IMI 504893</strain>
    </source>
</reference>
<keyword evidence="2" id="KW-1185">Reference proteome</keyword>
<dbReference type="AlphaFoldDB" id="A0A9Q8T4W8"/>